<dbReference type="InterPro" id="IPR014017">
    <property type="entry name" value="DNA_helicase_UvrD-like_C"/>
</dbReference>
<dbReference type="InterPro" id="IPR014016">
    <property type="entry name" value="UvrD-like_ATP-bd"/>
</dbReference>
<dbReference type="Proteomes" id="UP000005289">
    <property type="component" value="Chromosome"/>
</dbReference>
<protein>
    <recommendedName>
        <fullName evidence="7">DNA 3'-5' helicase</fullName>
        <ecNumber evidence="7">5.6.2.4</ecNumber>
    </recommendedName>
</protein>
<keyword evidence="4 9" id="KW-0067">ATP-binding</keyword>
<organism evidence="11 12">
    <name type="scientific">Thioalkalivibrio paradoxus ARh 1</name>
    <dbReference type="NCBI Taxonomy" id="713585"/>
    <lineage>
        <taxon>Bacteria</taxon>
        <taxon>Pseudomonadati</taxon>
        <taxon>Pseudomonadota</taxon>
        <taxon>Gammaproteobacteria</taxon>
        <taxon>Chromatiales</taxon>
        <taxon>Ectothiorhodospiraceae</taxon>
        <taxon>Thioalkalivibrio</taxon>
    </lineage>
</organism>
<dbReference type="GO" id="GO:0005524">
    <property type="term" value="F:ATP binding"/>
    <property type="evidence" value="ECO:0007669"/>
    <property type="project" value="UniProtKB-UniRule"/>
</dbReference>
<keyword evidence="12" id="KW-1185">Reference proteome</keyword>
<dbReference type="OrthoDB" id="7066673at2"/>
<reference evidence="11 12" key="1">
    <citation type="submission" date="2013-12" db="EMBL/GenBank/DDBJ databases">
        <authorList>
            <consortium name="DOE Joint Genome Institute"/>
            <person name="Muyzer G."/>
            <person name="Huntemann M."/>
            <person name="Han J."/>
            <person name="Chen A."/>
            <person name="Kyrpides N."/>
            <person name="Mavromatis K."/>
            <person name="Markowitz V."/>
            <person name="Palaniappan K."/>
            <person name="Ivanova N."/>
            <person name="Schaumberg A."/>
            <person name="Pati A."/>
            <person name="Liolios K."/>
            <person name="Nordberg H.P."/>
            <person name="Cantor M.N."/>
            <person name="Hua S.X."/>
            <person name="Woyke T."/>
        </authorList>
    </citation>
    <scope>NUCLEOTIDE SEQUENCE [LARGE SCALE GENOMIC DNA]</scope>
    <source>
        <strain evidence="11 12">ARh 1</strain>
    </source>
</reference>
<dbReference type="GO" id="GO:0016887">
    <property type="term" value="F:ATP hydrolysis activity"/>
    <property type="evidence" value="ECO:0007669"/>
    <property type="project" value="RHEA"/>
</dbReference>
<evidence type="ECO:0000256" key="8">
    <source>
        <dbReference type="ARBA" id="ARBA00048988"/>
    </source>
</evidence>
<evidence type="ECO:0000256" key="5">
    <source>
        <dbReference type="ARBA" id="ARBA00023235"/>
    </source>
</evidence>
<dbReference type="SUPFAM" id="SSF143011">
    <property type="entry name" value="RelE-like"/>
    <property type="match status" value="1"/>
</dbReference>
<keyword evidence="5" id="KW-0413">Isomerase</keyword>
<proteinExistence type="predicted"/>
<name>W0DIN0_9GAMM</name>
<dbReference type="PANTHER" id="PTHR11070:SF45">
    <property type="entry name" value="DNA 3'-5' HELICASE"/>
    <property type="match status" value="1"/>
</dbReference>
<dbReference type="Gene3D" id="3.40.50.300">
    <property type="entry name" value="P-loop containing nucleotide triphosphate hydrolases"/>
    <property type="match status" value="2"/>
</dbReference>
<evidence type="ECO:0000313" key="12">
    <source>
        <dbReference type="Proteomes" id="UP000005289"/>
    </source>
</evidence>
<comment type="catalytic activity">
    <reaction evidence="8">
        <text>ATP + H2O = ADP + phosphate + H(+)</text>
        <dbReference type="Rhea" id="RHEA:13065"/>
        <dbReference type="ChEBI" id="CHEBI:15377"/>
        <dbReference type="ChEBI" id="CHEBI:15378"/>
        <dbReference type="ChEBI" id="CHEBI:30616"/>
        <dbReference type="ChEBI" id="CHEBI:43474"/>
        <dbReference type="ChEBI" id="CHEBI:456216"/>
        <dbReference type="EC" id="5.6.2.4"/>
    </reaction>
</comment>
<dbReference type="GO" id="GO:0043138">
    <property type="term" value="F:3'-5' DNA helicase activity"/>
    <property type="evidence" value="ECO:0007669"/>
    <property type="project" value="UniProtKB-EC"/>
</dbReference>
<evidence type="ECO:0000256" key="2">
    <source>
        <dbReference type="ARBA" id="ARBA00022801"/>
    </source>
</evidence>
<keyword evidence="2 9" id="KW-0378">Hydrolase</keyword>
<keyword evidence="1 9" id="KW-0547">Nucleotide-binding</keyword>
<comment type="catalytic activity">
    <reaction evidence="6">
        <text>Couples ATP hydrolysis with the unwinding of duplex DNA by translocating in the 3'-5' direction.</text>
        <dbReference type="EC" id="5.6.2.4"/>
    </reaction>
</comment>
<dbReference type="InterPro" id="IPR027417">
    <property type="entry name" value="P-loop_NTPase"/>
</dbReference>
<sequence>MSEMRPTVAISTDFLQAYATIPKAQQKKVMNFVTKFRNDPFSSGIHYERINDARDANFRSVRIDQDYRGIVLSPEKGDVYVLLWVDKHDDAYAWARRHTCGVHPETGSLQLFEADSEILTPERAPAVEVAQRPLFSLRERELLRIGVPHDRLARVKEVKTEEELERLETLLPKEAFEALYLIAAGSDPQEIIQEYAAKAEAVDTEDFAAALTREQSRRSFHVVENDQELEAMLVAPLEKWRVFLHPSQRRLVHWRVNGPIRVLGGAGTGKTVVAMHRARWLVRHALSAPDRKVLFTTFTANLATDIAENLRKICSLEELERIEVVHIDAWVSRFLKRQNYPHQIVYDGNAQYEACWRAALDARPADPPLPESFYREEWDRVILPQRITDRAQYFRARRVGRGVPLTRAQRAALWSVFEELRIQLHQRGLKCSEDATQDAADLLASGKAYQPYDAVVVDEAQDMGPQVMHLIRLLVPAGANDIFIVGDGHQRIYRRRYTLGACGIEVRGRSRKLKINYRTTEETRRFAVAVLEGEPIDDLDGGEDSTSDYRSLVHGVPPIIRGFASQEEELDWLAEQVRDLQQEGAELKDICVVARTNALVESYESGLRTRGFSCIRLSRKLADNRAQEGVRLATMHRIKGLEFRHVMLAAVNEGVIPLRQAIESSEDPTERRAGELTERALFHVAVTRAMSRVFISYFGQGSAFLARAAIKAFVVKEPASRPGVP</sequence>
<dbReference type="SUPFAM" id="SSF52540">
    <property type="entry name" value="P-loop containing nucleoside triphosphate hydrolases"/>
    <property type="match status" value="1"/>
</dbReference>
<dbReference type="EC" id="5.6.2.4" evidence="7"/>
<dbReference type="GO" id="GO:0000725">
    <property type="term" value="P:recombinational repair"/>
    <property type="evidence" value="ECO:0007669"/>
    <property type="project" value="TreeGrafter"/>
</dbReference>
<evidence type="ECO:0000256" key="6">
    <source>
        <dbReference type="ARBA" id="ARBA00034617"/>
    </source>
</evidence>
<dbReference type="GO" id="GO:0003677">
    <property type="term" value="F:DNA binding"/>
    <property type="evidence" value="ECO:0007669"/>
    <property type="project" value="InterPro"/>
</dbReference>
<feature type="binding site" evidence="9">
    <location>
        <begin position="264"/>
        <end position="271"/>
    </location>
    <ligand>
        <name>ATP</name>
        <dbReference type="ChEBI" id="CHEBI:30616"/>
    </ligand>
</feature>
<evidence type="ECO:0000256" key="9">
    <source>
        <dbReference type="PROSITE-ProRule" id="PRU00560"/>
    </source>
</evidence>
<dbReference type="InterPro" id="IPR035093">
    <property type="entry name" value="RelE/ParE_toxin_dom_sf"/>
</dbReference>
<dbReference type="PANTHER" id="PTHR11070">
    <property type="entry name" value="UVRD / RECB / PCRA DNA HELICASE FAMILY MEMBER"/>
    <property type="match status" value="1"/>
</dbReference>
<dbReference type="HOGENOM" id="CLU_023846_0_0_6"/>
<dbReference type="InterPro" id="IPR000212">
    <property type="entry name" value="DNA_helicase_UvrD/REP"/>
</dbReference>
<dbReference type="PROSITE" id="PS51198">
    <property type="entry name" value="UVRD_HELICASE_ATP_BIND"/>
    <property type="match status" value="1"/>
</dbReference>
<evidence type="ECO:0000259" key="10">
    <source>
        <dbReference type="PROSITE" id="PS51198"/>
    </source>
</evidence>
<evidence type="ECO:0000256" key="7">
    <source>
        <dbReference type="ARBA" id="ARBA00034808"/>
    </source>
</evidence>
<gene>
    <name evidence="11" type="ORF">THITH_01160</name>
</gene>
<dbReference type="EMBL" id="CP007029">
    <property type="protein sequence ID" value="AHE97112.1"/>
    <property type="molecule type" value="Genomic_DNA"/>
</dbReference>
<dbReference type="Pfam" id="PF13361">
    <property type="entry name" value="UvrD_C"/>
    <property type="match status" value="2"/>
</dbReference>
<evidence type="ECO:0000313" key="11">
    <source>
        <dbReference type="EMBL" id="AHE97112.1"/>
    </source>
</evidence>
<dbReference type="Pfam" id="PF00580">
    <property type="entry name" value="UvrD-helicase"/>
    <property type="match status" value="1"/>
</dbReference>
<accession>W0DIN0</accession>
<feature type="domain" description="UvrD-like helicase ATP-binding" evidence="10">
    <location>
        <begin position="243"/>
        <end position="527"/>
    </location>
</feature>
<evidence type="ECO:0000256" key="3">
    <source>
        <dbReference type="ARBA" id="ARBA00022806"/>
    </source>
</evidence>
<evidence type="ECO:0000256" key="1">
    <source>
        <dbReference type="ARBA" id="ARBA00022741"/>
    </source>
</evidence>
<dbReference type="KEGG" id="tti:THITH_01160"/>
<dbReference type="AlphaFoldDB" id="W0DIN0"/>
<evidence type="ECO:0000256" key="4">
    <source>
        <dbReference type="ARBA" id="ARBA00022840"/>
    </source>
</evidence>
<keyword evidence="3 9" id="KW-0347">Helicase</keyword>
<dbReference type="STRING" id="713585.THITH_01160"/>